<evidence type="ECO:0000256" key="4">
    <source>
        <dbReference type="SAM" id="MobiDB-lite"/>
    </source>
</evidence>
<feature type="domain" description="Strictosidine synthase conserved region" evidence="6">
    <location>
        <begin position="166"/>
        <end position="251"/>
    </location>
</feature>
<evidence type="ECO:0000313" key="7">
    <source>
        <dbReference type="Proteomes" id="UP000694920"/>
    </source>
</evidence>
<dbReference type="PRINTS" id="PR01217">
    <property type="entry name" value="PRICHEXTENSN"/>
</dbReference>
<sequence>MGYLKRVGTFFIYVAVFFAILAFVPGIPPNIQFSEYSVVPSKAVNPGLAINDRLNSAERLFEGRLKGPECFDSYNGELYTGLHFGHVVKIVGDEIVPIVKFGKPCNGIWEESKCGRPLGLRFDKKGTLYVADAYYGIFKVDVKTGKYETVVDASEEIKGKRPRVFNSLDVASNGDIYWTDSSYNFGIEDGLFAILDNPTGRLIRYNAATKKNEVLLHDLVFANGIRLSSDESYLVVVESIASRIIRYNLKGPKANQAEVFIEGIPGVPDNIYHDGQGGFLVPLIDSSDAEHPQLIKSLIPHPNIRKVIVRLLTLIEKPFKMLDEVYPNEFLKKIVHGIGSFEYTPIFNDLVTILRIDANGKIIDAAYCTSGKIRGISATFIHDNYLWIGSPMAEYLARIPLKDAFPSLAVTAKKVKASESTAPAAPHTTAKPATTTPAPTTPKPTTTTPKPTTTTTPQPSTTTPKPTTTTPKPTTTTPQPSTTTPKPTTTKPITTTSKPTTTTTTPKPKTTTPAPATTSKPDTTTTTTTPKPRTTTPTTAKPSTTQLPKATTTTSKPADTTKPTSKTVKPAEAPETKSQTQKPDKVKSSTGTQ</sequence>
<keyword evidence="2" id="KW-0597">Phosphoprotein</keyword>
<dbReference type="Pfam" id="PF20067">
    <property type="entry name" value="SSL_N"/>
    <property type="match status" value="1"/>
</dbReference>
<feature type="compositionally biased region" description="Low complexity" evidence="4">
    <location>
        <begin position="421"/>
        <end position="567"/>
    </location>
</feature>
<dbReference type="Pfam" id="PF03088">
    <property type="entry name" value="Str_synth"/>
    <property type="match status" value="1"/>
</dbReference>
<reference evidence="8" key="1">
    <citation type="submission" date="2025-08" db="UniProtKB">
        <authorList>
            <consortium name="RefSeq"/>
        </authorList>
    </citation>
    <scope>IDENTIFICATION</scope>
</reference>
<dbReference type="GeneID" id="107265764"/>
<dbReference type="AlphaFoldDB" id="A0AAJ7FGR4"/>
<dbReference type="GO" id="GO:0016787">
    <property type="term" value="F:hydrolase activity"/>
    <property type="evidence" value="ECO:0007669"/>
    <property type="project" value="TreeGrafter"/>
</dbReference>
<keyword evidence="5" id="KW-1133">Transmembrane helix</keyword>
<dbReference type="InterPro" id="IPR011042">
    <property type="entry name" value="6-blade_b-propeller_TolB-like"/>
</dbReference>
<keyword evidence="5" id="KW-0812">Transmembrane</keyword>
<evidence type="ECO:0000256" key="5">
    <source>
        <dbReference type="SAM" id="Phobius"/>
    </source>
</evidence>
<evidence type="ECO:0000256" key="1">
    <source>
        <dbReference type="ARBA" id="ARBA00009191"/>
    </source>
</evidence>
<dbReference type="GO" id="GO:0012505">
    <property type="term" value="C:endomembrane system"/>
    <property type="evidence" value="ECO:0007669"/>
    <property type="project" value="TreeGrafter"/>
</dbReference>
<dbReference type="PANTHER" id="PTHR10426">
    <property type="entry name" value="STRICTOSIDINE SYNTHASE-RELATED"/>
    <property type="match status" value="1"/>
</dbReference>
<organism evidence="7 8">
    <name type="scientific">Cephus cinctus</name>
    <name type="common">Wheat stem sawfly</name>
    <dbReference type="NCBI Taxonomy" id="211228"/>
    <lineage>
        <taxon>Eukaryota</taxon>
        <taxon>Metazoa</taxon>
        <taxon>Ecdysozoa</taxon>
        <taxon>Arthropoda</taxon>
        <taxon>Hexapoda</taxon>
        <taxon>Insecta</taxon>
        <taxon>Pterygota</taxon>
        <taxon>Neoptera</taxon>
        <taxon>Endopterygota</taxon>
        <taxon>Hymenoptera</taxon>
        <taxon>Cephoidea</taxon>
        <taxon>Cephidae</taxon>
        <taxon>Cephus</taxon>
    </lineage>
</organism>
<evidence type="ECO:0000256" key="3">
    <source>
        <dbReference type="ARBA" id="ARBA00023180"/>
    </source>
</evidence>
<dbReference type="RefSeq" id="XP_015591029.1">
    <property type="nucleotide sequence ID" value="XM_015735543.2"/>
</dbReference>
<keyword evidence="5" id="KW-0472">Membrane</keyword>
<accession>A0AAJ7FGR4</accession>
<evidence type="ECO:0000256" key="2">
    <source>
        <dbReference type="ARBA" id="ARBA00022553"/>
    </source>
</evidence>
<feature type="region of interest" description="Disordered" evidence="4">
    <location>
        <begin position="417"/>
        <end position="593"/>
    </location>
</feature>
<keyword evidence="3" id="KW-0325">Glycoprotein</keyword>
<feature type="transmembrane region" description="Helical" evidence="5">
    <location>
        <begin position="7"/>
        <end position="27"/>
    </location>
</feature>
<dbReference type="Gene3D" id="2.120.10.30">
    <property type="entry name" value="TolB, C-terminal domain"/>
    <property type="match status" value="1"/>
</dbReference>
<dbReference type="Proteomes" id="UP000694920">
    <property type="component" value="Unplaced"/>
</dbReference>
<dbReference type="PANTHER" id="PTHR10426:SF88">
    <property type="entry name" value="ADIPOCYTE PLASMA MEMBRANE-ASSOCIATED PROTEIN HEMOMUCIN-RELATED"/>
    <property type="match status" value="1"/>
</dbReference>
<dbReference type="SUPFAM" id="SSF63829">
    <property type="entry name" value="Calcium-dependent phosphotriesterase"/>
    <property type="match status" value="1"/>
</dbReference>
<dbReference type="KEGG" id="ccin:107265764"/>
<name>A0AAJ7FGR4_CEPCN</name>
<evidence type="ECO:0000259" key="6">
    <source>
        <dbReference type="Pfam" id="PF03088"/>
    </source>
</evidence>
<evidence type="ECO:0000313" key="8">
    <source>
        <dbReference type="RefSeq" id="XP_015591029.1"/>
    </source>
</evidence>
<gene>
    <name evidence="8" type="primary">LOC107265764</name>
</gene>
<proteinExistence type="inferred from homology"/>
<comment type="similarity">
    <text evidence="1">Belongs to the strictosidine synthase family.</text>
</comment>
<protein>
    <submittedName>
        <fullName evidence="8">Adipocyte plasma membrane-associated protein</fullName>
    </submittedName>
</protein>
<dbReference type="InterPro" id="IPR018119">
    <property type="entry name" value="Strictosidine_synth_cons-reg"/>
</dbReference>
<keyword evidence="7" id="KW-1185">Reference proteome</keyword>